<keyword evidence="2" id="KW-0732">Signal</keyword>
<dbReference type="Proteomes" id="UP000198280">
    <property type="component" value="Unassembled WGS sequence"/>
</dbReference>
<feature type="compositionally biased region" description="Basic and acidic residues" evidence="1">
    <location>
        <begin position="198"/>
        <end position="209"/>
    </location>
</feature>
<evidence type="ECO:0008006" key="5">
    <source>
        <dbReference type="Google" id="ProtNLM"/>
    </source>
</evidence>
<feature type="region of interest" description="Disordered" evidence="1">
    <location>
        <begin position="188"/>
        <end position="209"/>
    </location>
</feature>
<feature type="compositionally biased region" description="Low complexity" evidence="1">
    <location>
        <begin position="31"/>
        <end position="53"/>
    </location>
</feature>
<evidence type="ECO:0000256" key="1">
    <source>
        <dbReference type="SAM" id="MobiDB-lite"/>
    </source>
</evidence>
<dbReference type="EMBL" id="FZOF01000064">
    <property type="protein sequence ID" value="SNT60388.1"/>
    <property type="molecule type" value="Genomic_DNA"/>
</dbReference>
<reference evidence="3 4" key="1">
    <citation type="submission" date="2017-06" db="EMBL/GenBank/DDBJ databases">
        <authorList>
            <person name="Kim H.J."/>
            <person name="Triplett B.A."/>
        </authorList>
    </citation>
    <scope>NUCLEOTIDE SEQUENCE [LARGE SCALE GENOMIC DNA]</scope>
    <source>
        <strain evidence="3 4">CGMCC 4.1858</strain>
    </source>
</reference>
<feature type="chain" id="PRO_5038807114" description="Lipoprotein" evidence="2">
    <location>
        <begin position="20"/>
        <end position="316"/>
    </location>
</feature>
<organism evidence="3 4">
    <name type="scientific">Actinacidiphila glaucinigra</name>
    <dbReference type="NCBI Taxonomy" id="235986"/>
    <lineage>
        <taxon>Bacteria</taxon>
        <taxon>Bacillati</taxon>
        <taxon>Actinomycetota</taxon>
        <taxon>Actinomycetes</taxon>
        <taxon>Kitasatosporales</taxon>
        <taxon>Streptomycetaceae</taxon>
        <taxon>Actinacidiphila</taxon>
    </lineage>
</organism>
<evidence type="ECO:0000313" key="4">
    <source>
        <dbReference type="Proteomes" id="UP000198280"/>
    </source>
</evidence>
<sequence length="316" mass="33370">MKSTSPLHAVLLGVFTACALGLAGCGGPDAPTAESGASPAAGSATSSSASTAPNGELEIPEGADEELKRSYLRENLIAACMRKQGFTYTPHVTEWDTSGAALDGQDYDLAKKHRDKYGFGLYAPAVYPDDASLQGTEAYEKRMWTSPDTAYLKALSPVQRKAYDKAMGGALMNKGGRTAQVPGCMKDADDEVLGPRKSQAELDRERAAAEEQDRAAELALNGDPQLVELAQKFANCLRGEGIAVTTTQPTAIGDMVKFQVSAAVPAQGVKGLDSDTARSKLAWEIGLATKDLTCGKEFRAAYFPKLDKHPFSGIGG</sequence>
<feature type="region of interest" description="Disordered" evidence="1">
    <location>
        <begin position="31"/>
        <end position="63"/>
    </location>
</feature>
<accession>A0A239P182</accession>
<dbReference type="RefSeq" id="WP_179280265.1">
    <property type="nucleotide sequence ID" value="NZ_FZOF01000064.1"/>
</dbReference>
<feature type="signal peptide" evidence="2">
    <location>
        <begin position="1"/>
        <end position="19"/>
    </location>
</feature>
<gene>
    <name evidence="3" type="ORF">SAMN05216252_1644</name>
</gene>
<proteinExistence type="predicted"/>
<dbReference type="AlphaFoldDB" id="A0A239P182"/>
<name>A0A239P182_9ACTN</name>
<dbReference type="PROSITE" id="PS51257">
    <property type="entry name" value="PROKAR_LIPOPROTEIN"/>
    <property type="match status" value="1"/>
</dbReference>
<evidence type="ECO:0000256" key="2">
    <source>
        <dbReference type="SAM" id="SignalP"/>
    </source>
</evidence>
<protein>
    <recommendedName>
        <fullName evidence="5">Lipoprotein</fullName>
    </recommendedName>
</protein>
<evidence type="ECO:0000313" key="3">
    <source>
        <dbReference type="EMBL" id="SNT60388.1"/>
    </source>
</evidence>
<keyword evidence="4" id="KW-1185">Reference proteome</keyword>